<feature type="domain" description="Dynein heavy chain ATP-binding dynein motor region" evidence="15">
    <location>
        <begin position="62"/>
        <end position="283"/>
    </location>
</feature>
<dbReference type="Pfam" id="PF18199">
    <property type="entry name" value="Dynein_C"/>
    <property type="match status" value="1"/>
</dbReference>
<dbReference type="GO" id="GO:0007018">
    <property type="term" value="P:microtubule-based movement"/>
    <property type="evidence" value="ECO:0007669"/>
    <property type="project" value="InterPro"/>
</dbReference>
<protein>
    <submittedName>
        <fullName evidence="18">Uncharacterized protein</fullName>
    </submittedName>
</protein>
<keyword evidence="12" id="KW-0966">Cell projection</keyword>
<dbReference type="GO" id="GO:0051959">
    <property type="term" value="F:dynein light intermediate chain binding"/>
    <property type="evidence" value="ECO:0007669"/>
    <property type="project" value="InterPro"/>
</dbReference>
<evidence type="ECO:0000256" key="1">
    <source>
        <dbReference type="ARBA" id="ARBA00004430"/>
    </source>
</evidence>
<dbReference type="InterPro" id="IPR026983">
    <property type="entry name" value="DHC"/>
</dbReference>
<name>A0A8C5G6F5_GOUWI</name>
<dbReference type="InterPro" id="IPR042219">
    <property type="entry name" value="AAA_lid_11_sf"/>
</dbReference>
<keyword evidence="6" id="KW-0067">ATP-binding</keyword>
<feature type="domain" description="Dynein heavy chain C-terminal" evidence="17">
    <location>
        <begin position="815"/>
        <end position="886"/>
    </location>
</feature>
<reference evidence="18" key="3">
    <citation type="submission" date="2025-09" db="UniProtKB">
        <authorList>
            <consortium name="Ensembl"/>
        </authorList>
    </citation>
    <scope>IDENTIFICATION</scope>
</reference>
<dbReference type="Proteomes" id="UP000694680">
    <property type="component" value="Chromosome 5"/>
</dbReference>
<evidence type="ECO:0000256" key="8">
    <source>
        <dbReference type="ARBA" id="ARBA00023054"/>
    </source>
</evidence>
<dbReference type="InterPro" id="IPR041228">
    <property type="entry name" value="Dynein_C"/>
</dbReference>
<evidence type="ECO:0000256" key="13">
    <source>
        <dbReference type="SAM" id="Coils"/>
    </source>
</evidence>
<accession>A0A8C5G6F5</accession>
<evidence type="ECO:0000256" key="3">
    <source>
        <dbReference type="ARBA" id="ARBA00022490"/>
    </source>
</evidence>
<evidence type="ECO:0000256" key="4">
    <source>
        <dbReference type="ARBA" id="ARBA00022701"/>
    </source>
</evidence>
<dbReference type="PANTHER" id="PTHR22878">
    <property type="entry name" value="DYNEIN HEAVY CHAIN 6, AXONEMAL-LIKE-RELATED"/>
    <property type="match status" value="1"/>
</dbReference>
<keyword evidence="19" id="KW-1185">Reference proteome</keyword>
<dbReference type="PANTHER" id="PTHR22878:SF73">
    <property type="entry name" value="DYNEIN AXONEMAL HEAVY CHAIN 1"/>
    <property type="match status" value="1"/>
</dbReference>
<keyword evidence="4" id="KW-0493">Microtubule</keyword>
<dbReference type="Gene3D" id="1.10.8.1220">
    <property type="match status" value="1"/>
</dbReference>
<keyword evidence="10" id="KW-0505">Motor protein</keyword>
<dbReference type="Gene3D" id="1.20.920.20">
    <property type="match status" value="1"/>
</dbReference>
<dbReference type="GO" id="GO:0005524">
    <property type="term" value="F:ATP binding"/>
    <property type="evidence" value="ECO:0007669"/>
    <property type="project" value="UniProtKB-KW"/>
</dbReference>
<dbReference type="AlphaFoldDB" id="A0A8C5G6F5"/>
<sequence length="899" mass="101849">MVNNIAGDVLLSAAYVAYLGPFTGEYRIAMTEEWLHCFKELGVPHTENPNLIGTLGDPLKIRSWQIAGLPNDNLSVENGVIAQFSLRWPLFIDPQGQANNWIKTMERDNGLEVIKLSDGDFLRTLENAIRFGKPSLLENVGEELDPALEPVLLQQTFTHQGTTNLKLGDTVIPYHKNFKIYITTKLPNPHYSPEVATKVTLINFTLSPSGLEDQLLGRVVAEERLDLEEAKNQLIVSNAKMKRELKEIEDNILHLLSSAEGNPVDNEELIQVLQASKSKAAEIQAKVVAAEQTEKDIDKARLQYVPVAVRTQILFFCVSDLSNVDPMYQYSLEWFLSIFLSGIAHAETADTVEKRISNINDFFTFSLYRNVCRSLFEKHKLMFAFLLCARIMMNDNKINMVEWRYLLSGGIPVQDRPNPAVSWLSERAWQDILGLSNLENFCSLAESFSKHLKGFQRVFDSNQPHRQPLPGEWDTKLDSFQKLLVLRCLRTDCFIQGLQDFVSAQLGQHFIEPQTSDLSAVFRESSSTTPLIFVLSPGTDPAADLYKFADEMQFSKKMSAISLGQGQGPFAEIMMNAAMEKGHWVFFQNCHLAPSWMPSLERLIENINPAKVHRDFRLWLTSLPSNKFPVSILQNGSKITIEPPRGIKANLQKSYVRITNDFLCSSTKASHFKSLLLSLCLFHAIALERRKFGPLGFNIPYEFTDGDLNICISQLKMFLEEYQETPYKVLKYTAGEINYGGRVTDDWDRRCLLSVLEDFYCPAVLNTDHVYSSSGVYHQIDTSSNGYLTYIRGLPINDTPEIFGLHDNANISFAQNESIALLGAVDRLQPHATSAEGKTLEEEIVAGLVEKIPKPFRVDEVLEKYPVLYEESMNTVLIQEVIRYDQNTQQQLTHHNNYS</sequence>
<evidence type="ECO:0000313" key="18">
    <source>
        <dbReference type="Ensembl" id="ENSGWIP00000017624.1"/>
    </source>
</evidence>
<evidence type="ECO:0000256" key="7">
    <source>
        <dbReference type="ARBA" id="ARBA00023017"/>
    </source>
</evidence>
<proteinExistence type="inferred from homology"/>
<dbReference type="Pfam" id="PF03028">
    <property type="entry name" value="Dynein_heavy"/>
    <property type="match status" value="1"/>
</dbReference>
<evidence type="ECO:0000256" key="12">
    <source>
        <dbReference type="ARBA" id="ARBA00023273"/>
    </source>
</evidence>
<keyword evidence="11" id="KW-0206">Cytoskeleton</keyword>
<evidence type="ECO:0000256" key="11">
    <source>
        <dbReference type="ARBA" id="ARBA00023212"/>
    </source>
</evidence>
<dbReference type="InterPro" id="IPR004273">
    <property type="entry name" value="Dynein_heavy_D6_P-loop"/>
</dbReference>
<reference evidence="18" key="1">
    <citation type="submission" date="2020-06" db="EMBL/GenBank/DDBJ databases">
        <authorList>
            <consortium name="Wellcome Sanger Institute Data Sharing"/>
        </authorList>
    </citation>
    <scope>NUCLEOTIDE SEQUENCE [LARGE SCALE GENOMIC DNA]</scope>
</reference>
<keyword evidence="9" id="KW-0969">Cilium</keyword>
<dbReference type="InterPro" id="IPR041658">
    <property type="entry name" value="AAA_lid_11"/>
</dbReference>
<dbReference type="GO" id="GO:0005874">
    <property type="term" value="C:microtubule"/>
    <property type="evidence" value="ECO:0007669"/>
    <property type="project" value="UniProtKB-KW"/>
</dbReference>
<dbReference type="FunFam" id="1.10.8.720:FF:000001">
    <property type="entry name" value="dynein heavy chain 7, axonemal"/>
    <property type="match status" value="1"/>
</dbReference>
<evidence type="ECO:0000259" key="15">
    <source>
        <dbReference type="Pfam" id="PF12781"/>
    </source>
</evidence>
<reference evidence="18" key="2">
    <citation type="submission" date="2025-08" db="UniProtKB">
        <authorList>
            <consortium name="Ensembl"/>
        </authorList>
    </citation>
    <scope>IDENTIFICATION</scope>
</reference>
<evidence type="ECO:0000259" key="17">
    <source>
        <dbReference type="Pfam" id="PF18199"/>
    </source>
</evidence>
<keyword evidence="5" id="KW-0547">Nucleotide-binding</keyword>
<evidence type="ECO:0000313" key="19">
    <source>
        <dbReference type="Proteomes" id="UP000694680"/>
    </source>
</evidence>
<dbReference type="FunFam" id="3.40.50.300:FF:000362">
    <property type="entry name" value="Dynein, axonemal, heavy chain 6"/>
    <property type="match status" value="1"/>
</dbReference>
<keyword evidence="8 13" id="KW-0175">Coiled coil</keyword>
<evidence type="ECO:0000259" key="16">
    <source>
        <dbReference type="Pfam" id="PF18198"/>
    </source>
</evidence>
<dbReference type="InterPro" id="IPR035706">
    <property type="entry name" value="AAA_9"/>
</dbReference>
<keyword evidence="3" id="KW-0963">Cytoplasm</keyword>
<dbReference type="FunFam" id="3.40.50.300:FF:000223">
    <property type="entry name" value="Dynein heavy chain 3, axonemal"/>
    <property type="match status" value="1"/>
</dbReference>
<dbReference type="GO" id="GO:0008569">
    <property type="term" value="F:minus-end-directed microtubule motor activity"/>
    <property type="evidence" value="ECO:0007669"/>
    <property type="project" value="InterPro"/>
</dbReference>
<comment type="subcellular location">
    <subcellularLocation>
        <location evidence="1">Cytoplasm</location>
        <location evidence="1">Cytoskeleton</location>
        <location evidence="1">Cilium axoneme</location>
    </subcellularLocation>
</comment>
<evidence type="ECO:0000256" key="6">
    <source>
        <dbReference type="ARBA" id="ARBA00022840"/>
    </source>
</evidence>
<dbReference type="GO" id="GO:0005930">
    <property type="term" value="C:axoneme"/>
    <property type="evidence" value="ECO:0007669"/>
    <property type="project" value="UniProtKB-SubCell"/>
</dbReference>
<dbReference type="GO" id="GO:0030286">
    <property type="term" value="C:dynein complex"/>
    <property type="evidence" value="ECO:0007669"/>
    <property type="project" value="UniProtKB-KW"/>
</dbReference>
<dbReference type="Gene3D" id="6.10.140.1060">
    <property type="match status" value="1"/>
</dbReference>
<evidence type="ECO:0000256" key="9">
    <source>
        <dbReference type="ARBA" id="ARBA00023069"/>
    </source>
</evidence>
<feature type="coiled-coil region" evidence="13">
    <location>
        <begin position="227"/>
        <end position="293"/>
    </location>
</feature>
<dbReference type="InterPro" id="IPR027417">
    <property type="entry name" value="P-loop_NTPase"/>
</dbReference>
<evidence type="ECO:0000256" key="10">
    <source>
        <dbReference type="ARBA" id="ARBA00023175"/>
    </source>
</evidence>
<dbReference type="Ensembl" id="ENSGWIT00000019451.1">
    <property type="protein sequence ID" value="ENSGWIP00000017624.1"/>
    <property type="gene ID" value="ENSGWIG00000009810.1"/>
</dbReference>
<dbReference type="GO" id="GO:0045505">
    <property type="term" value="F:dynein intermediate chain binding"/>
    <property type="evidence" value="ECO:0007669"/>
    <property type="project" value="InterPro"/>
</dbReference>
<dbReference type="FunFam" id="1.10.8.1220:FF:000001">
    <property type="entry name" value="Dynein axonemal heavy chain 5"/>
    <property type="match status" value="1"/>
</dbReference>
<keyword evidence="7" id="KW-0243">Dynein</keyword>
<organism evidence="18 19">
    <name type="scientific">Gouania willdenowi</name>
    <name type="common">Blunt-snouted clingfish</name>
    <name type="synonym">Lepadogaster willdenowi</name>
    <dbReference type="NCBI Taxonomy" id="441366"/>
    <lineage>
        <taxon>Eukaryota</taxon>
        <taxon>Metazoa</taxon>
        <taxon>Chordata</taxon>
        <taxon>Craniata</taxon>
        <taxon>Vertebrata</taxon>
        <taxon>Euteleostomi</taxon>
        <taxon>Actinopterygii</taxon>
        <taxon>Neopterygii</taxon>
        <taxon>Teleostei</taxon>
        <taxon>Neoteleostei</taxon>
        <taxon>Acanthomorphata</taxon>
        <taxon>Ovalentaria</taxon>
        <taxon>Blenniimorphae</taxon>
        <taxon>Blenniiformes</taxon>
        <taxon>Gobiesocoidei</taxon>
        <taxon>Gobiesocidae</taxon>
        <taxon>Gobiesocinae</taxon>
        <taxon>Gouania</taxon>
    </lineage>
</organism>
<dbReference type="Pfam" id="PF18198">
    <property type="entry name" value="AAA_lid_11"/>
    <property type="match status" value="1"/>
</dbReference>
<feature type="domain" description="Dynein heavy chain AAA lid" evidence="16">
    <location>
        <begin position="672"/>
        <end position="809"/>
    </location>
</feature>
<evidence type="ECO:0000259" key="14">
    <source>
        <dbReference type="Pfam" id="PF03028"/>
    </source>
</evidence>
<evidence type="ECO:0000256" key="2">
    <source>
        <dbReference type="ARBA" id="ARBA00008887"/>
    </source>
</evidence>
<comment type="similarity">
    <text evidence="2">Belongs to the dynein heavy chain family.</text>
</comment>
<dbReference type="Gene3D" id="1.10.8.720">
    <property type="entry name" value="Region D6 of dynein motor"/>
    <property type="match status" value="1"/>
</dbReference>
<dbReference type="Pfam" id="PF12781">
    <property type="entry name" value="AAA_9"/>
    <property type="match status" value="1"/>
</dbReference>
<evidence type="ECO:0000256" key="5">
    <source>
        <dbReference type="ARBA" id="ARBA00022741"/>
    </source>
</evidence>
<feature type="domain" description="Dynein heavy chain region D6 P-loop" evidence="14">
    <location>
        <begin position="527"/>
        <end position="640"/>
    </location>
</feature>
<dbReference type="Gene3D" id="3.40.50.300">
    <property type="entry name" value="P-loop containing nucleotide triphosphate hydrolases"/>
    <property type="match status" value="2"/>
</dbReference>